<sequence length="212" mass="24318">MSSFLFNQGLQAQNKMLTTKKKIVKPAGKVATDFENTVAQALVDLENNNQDLKDLKDLNIVSVKEVEVAEGKKAVVIFVPFRQLKAYNKIQQKLIWEVEKKLGGKHVMIVAQRRIIRKPSSSNKVKMQKRPISRTIRAVHDNILEDLVFPNNIVGRRLRYRLDGSKLHKVYLDRKEMTLTEHKLDSFSAVYHKLTGKEVVFEFTVQSTSADN</sequence>
<name>A0A8J4PLX3_9MYCE</name>
<evidence type="ECO:0000256" key="4">
    <source>
        <dbReference type="RuleBase" id="RU364105"/>
    </source>
</evidence>
<dbReference type="EMBL" id="AJWJ01000496">
    <property type="protein sequence ID" value="KAF2070407.1"/>
    <property type="molecule type" value="Genomic_DNA"/>
</dbReference>
<dbReference type="GO" id="GO:0006412">
    <property type="term" value="P:translation"/>
    <property type="evidence" value="ECO:0007669"/>
    <property type="project" value="InterPro"/>
</dbReference>
<keyword evidence="6" id="KW-1185">Reference proteome</keyword>
<evidence type="ECO:0000313" key="6">
    <source>
        <dbReference type="Proteomes" id="UP000695562"/>
    </source>
</evidence>
<reference evidence="5" key="1">
    <citation type="submission" date="2020-01" db="EMBL/GenBank/DDBJ databases">
        <title>Development of genomics and gene disruption for Polysphondylium violaceum indicates a role for the polyketide synthase stlB in stalk morphogenesis.</title>
        <authorList>
            <person name="Narita B."/>
            <person name="Kawabe Y."/>
            <person name="Kin K."/>
            <person name="Saito T."/>
            <person name="Gibbs R."/>
            <person name="Kuspa A."/>
            <person name="Muzny D."/>
            <person name="Queller D."/>
            <person name="Richards S."/>
            <person name="Strassman J."/>
            <person name="Sucgang R."/>
            <person name="Worley K."/>
            <person name="Schaap P."/>
        </authorList>
    </citation>
    <scope>NUCLEOTIDE SEQUENCE</scope>
    <source>
        <strain evidence="5">QSvi11</strain>
    </source>
</reference>
<comment type="caution">
    <text evidence="5">The sequence shown here is derived from an EMBL/GenBank/DDBJ whole genome shotgun (WGS) entry which is preliminary data.</text>
</comment>
<evidence type="ECO:0000256" key="1">
    <source>
        <dbReference type="ARBA" id="ARBA00007820"/>
    </source>
</evidence>
<organism evidence="5 6">
    <name type="scientific">Polysphondylium violaceum</name>
    <dbReference type="NCBI Taxonomy" id="133409"/>
    <lineage>
        <taxon>Eukaryota</taxon>
        <taxon>Amoebozoa</taxon>
        <taxon>Evosea</taxon>
        <taxon>Eumycetozoa</taxon>
        <taxon>Dictyostelia</taxon>
        <taxon>Dictyosteliales</taxon>
        <taxon>Dictyosteliaceae</taxon>
        <taxon>Polysphondylium</taxon>
    </lineage>
</organism>
<proteinExistence type="inferred from homology"/>
<comment type="similarity">
    <text evidence="1 4">Belongs to the eukaryotic ribosomal protein eS7 family.</text>
</comment>
<evidence type="ECO:0000313" key="5">
    <source>
        <dbReference type="EMBL" id="KAF2070407.1"/>
    </source>
</evidence>
<accession>A0A8J4PLX3</accession>
<dbReference type="Pfam" id="PF01251">
    <property type="entry name" value="Ribosomal_S7e"/>
    <property type="match status" value="1"/>
</dbReference>
<protein>
    <recommendedName>
        <fullName evidence="4">40S ribosomal protein S7</fullName>
    </recommendedName>
</protein>
<dbReference type="GO" id="GO:0006364">
    <property type="term" value="P:rRNA processing"/>
    <property type="evidence" value="ECO:0007669"/>
    <property type="project" value="TreeGrafter"/>
</dbReference>
<dbReference type="GO" id="GO:0032040">
    <property type="term" value="C:small-subunit processome"/>
    <property type="evidence" value="ECO:0007669"/>
    <property type="project" value="TreeGrafter"/>
</dbReference>
<dbReference type="Proteomes" id="UP000695562">
    <property type="component" value="Unassembled WGS sequence"/>
</dbReference>
<dbReference type="GO" id="GO:0030686">
    <property type="term" value="C:90S preribosome"/>
    <property type="evidence" value="ECO:0007669"/>
    <property type="project" value="TreeGrafter"/>
</dbReference>
<keyword evidence="2 4" id="KW-0689">Ribosomal protein</keyword>
<dbReference type="InterPro" id="IPR000554">
    <property type="entry name" value="Ribosomal_eS7"/>
</dbReference>
<keyword evidence="3 4" id="KW-0687">Ribonucleoprotein</keyword>
<dbReference type="OrthoDB" id="1724687at2759"/>
<dbReference type="GO" id="GO:0003735">
    <property type="term" value="F:structural constituent of ribosome"/>
    <property type="evidence" value="ECO:0007669"/>
    <property type="project" value="InterPro"/>
</dbReference>
<dbReference type="GO" id="GO:0042274">
    <property type="term" value="P:ribosomal small subunit biogenesis"/>
    <property type="evidence" value="ECO:0007669"/>
    <property type="project" value="TreeGrafter"/>
</dbReference>
<dbReference type="AlphaFoldDB" id="A0A8J4PLX3"/>
<dbReference type="GO" id="GO:0022627">
    <property type="term" value="C:cytosolic small ribosomal subunit"/>
    <property type="evidence" value="ECO:0007669"/>
    <property type="project" value="TreeGrafter"/>
</dbReference>
<dbReference type="PANTHER" id="PTHR11278:SF0">
    <property type="entry name" value="SMALL RIBOSOMAL SUBUNIT PROTEIN ES7"/>
    <property type="match status" value="1"/>
</dbReference>
<evidence type="ECO:0000256" key="3">
    <source>
        <dbReference type="ARBA" id="ARBA00023274"/>
    </source>
</evidence>
<evidence type="ECO:0000256" key="2">
    <source>
        <dbReference type="ARBA" id="ARBA00022980"/>
    </source>
</evidence>
<gene>
    <name evidence="5" type="ORF">CYY_008277</name>
</gene>
<dbReference type="PANTHER" id="PTHR11278">
    <property type="entry name" value="40S RIBOSOMAL PROTEIN S7"/>
    <property type="match status" value="1"/>
</dbReference>